<name>A0A9P6N231_9FUNG</name>
<dbReference type="AlphaFoldDB" id="A0A9P6N231"/>
<proteinExistence type="predicted"/>
<feature type="region of interest" description="Disordered" evidence="1">
    <location>
        <begin position="1"/>
        <end position="38"/>
    </location>
</feature>
<keyword evidence="3" id="KW-1185">Reference proteome</keyword>
<reference evidence="2" key="1">
    <citation type="journal article" date="2020" name="Fungal Divers.">
        <title>Resolving the Mortierellaceae phylogeny through synthesis of multi-gene phylogenetics and phylogenomics.</title>
        <authorList>
            <person name="Vandepol N."/>
            <person name="Liber J."/>
            <person name="Desiro A."/>
            <person name="Na H."/>
            <person name="Kennedy M."/>
            <person name="Barry K."/>
            <person name="Grigoriev I.V."/>
            <person name="Miller A.N."/>
            <person name="O'Donnell K."/>
            <person name="Stajich J.E."/>
            <person name="Bonito G."/>
        </authorList>
    </citation>
    <scope>NUCLEOTIDE SEQUENCE</scope>
    <source>
        <strain evidence="2">NRRL 2769</strain>
    </source>
</reference>
<accession>A0A9P6N231</accession>
<comment type="caution">
    <text evidence="2">The sequence shown here is derived from an EMBL/GenBank/DDBJ whole genome shotgun (WGS) entry which is preliminary data.</text>
</comment>
<protein>
    <submittedName>
        <fullName evidence="2">Uncharacterized protein</fullName>
    </submittedName>
</protein>
<evidence type="ECO:0000313" key="2">
    <source>
        <dbReference type="EMBL" id="KAG0020907.1"/>
    </source>
</evidence>
<dbReference type="Proteomes" id="UP000703661">
    <property type="component" value="Unassembled WGS sequence"/>
</dbReference>
<organism evidence="2 3">
    <name type="scientific">Entomortierella chlamydospora</name>
    <dbReference type="NCBI Taxonomy" id="101097"/>
    <lineage>
        <taxon>Eukaryota</taxon>
        <taxon>Fungi</taxon>
        <taxon>Fungi incertae sedis</taxon>
        <taxon>Mucoromycota</taxon>
        <taxon>Mortierellomycotina</taxon>
        <taxon>Mortierellomycetes</taxon>
        <taxon>Mortierellales</taxon>
        <taxon>Mortierellaceae</taxon>
        <taxon>Entomortierella</taxon>
    </lineage>
</organism>
<evidence type="ECO:0000256" key="1">
    <source>
        <dbReference type="SAM" id="MobiDB-lite"/>
    </source>
</evidence>
<sequence length="145" mass="17155">MSISAYTHETAIPRPVRRRHNEREVARHSSRNRLDWHDDESVQSYISGKYYDSDDMRDGEEDNRHLSSRYGWRNELGPMALDERSADELVLKSSKNEDPQFGTRFMVTPQVWPIVFRSQSFVEDQEDERRTDPPFNPHSVVPRHP</sequence>
<feature type="region of interest" description="Disordered" evidence="1">
    <location>
        <begin position="122"/>
        <end position="145"/>
    </location>
</feature>
<evidence type="ECO:0000313" key="3">
    <source>
        <dbReference type="Proteomes" id="UP000703661"/>
    </source>
</evidence>
<gene>
    <name evidence="2" type="ORF">BGZ80_003378</name>
</gene>
<dbReference type="EMBL" id="JAAAID010000189">
    <property type="protein sequence ID" value="KAG0020907.1"/>
    <property type="molecule type" value="Genomic_DNA"/>
</dbReference>
<feature type="compositionally biased region" description="Basic and acidic residues" evidence="1">
    <location>
        <begin position="21"/>
        <end position="38"/>
    </location>
</feature>